<evidence type="ECO:0000313" key="2">
    <source>
        <dbReference type="Proteomes" id="UP001173802"/>
    </source>
</evidence>
<name>A0ACC6FPV1_9HELI</name>
<accession>A0ACC6FPV1</accession>
<evidence type="ECO:0000313" key="1">
    <source>
        <dbReference type="EMBL" id="MDL0081107.1"/>
    </source>
</evidence>
<sequence>MDSSDKLYHHRRAIALAESAFCDFSALFSNEDSRARAVDSVDCHDFDKSKSRNDKENAQKAKILESTF</sequence>
<comment type="caution">
    <text evidence="1">The sequence shown here is derived from an EMBL/GenBank/DDBJ whole genome shotgun (WGS) entry which is preliminary data.</text>
</comment>
<dbReference type="EMBL" id="JANURN010000001">
    <property type="protein sequence ID" value="MDL0081107.1"/>
    <property type="molecule type" value="Genomic_DNA"/>
</dbReference>
<gene>
    <name evidence="1" type="ORF">NYG90_00155</name>
</gene>
<reference evidence="1 2" key="1">
    <citation type="journal article" date="2023" name="Microorganisms">
        <title>Isolation and Genomic Characteristics of Cat-Borne Campylobacter felis sp. nov. and Sheep-Borne Campylobacter ovis sp. nov.</title>
        <authorList>
            <person name="Wang H."/>
            <person name="Li Y."/>
            <person name="Gu Y."/>
            <person name="Zhou G."/>
            <person name="Chen X."/>
            <person name="Zhang X."/>
            <person name="Shao Z."/>
            <person name="Zhang J."/>
            <person name="Zhang M."/>
        </authorList>
    </citation>
    <scope>NUCLEOTIDE SEQUENCE [LARGE SCALE GENOMIC DNA]</scope>
    <source>
        <strain evidence="1 2">XJK30-2</strain>
    </source>
</reference>
<protein>
    <submittedName>
        <fullName evidence="1">Uncharacterized protein</fullName>
    </submittedName>
</protein>
<dbReference type="Proteomes" id="UP001173802">
    <property type="component" value="Unassembled WGS sequence"/>
</dbReference>
<organism evidence="1 2">
    <name type="scientific">Helicobacter zhangjianzhongii</name>
    <dbReference type="NCBI Taxonomy" id="2974574"/>
    <lineage>
        <taxon>Bacteria</taxon>
        <taxon>Pseudomonadati</taxon>
        <taxon>Campylobacterota</taxon>
        <taxon>Epsilonproteobacteria</taxon>
        <taxon>Campylobacterales</taxon>
        <taxon>Helicobacteraceae</taxon>
        <taxon>Helicobacter</taxon>
    </lineage>
</organism>
<keyword evidence="2" id="KW-1185">Reference proteome</keyword>
<proteinExistence type="predicted"/>